<dbReference type="EMBL" id="QEKO01000002">
    <property type="protein sequence ID" value="PVY61938.1"/>
    <property type="molecule type" value="Genomic_DNA"/>
</dbReference>
<keyword evidence="3" id="KW-0963">Cytoplasm</keyword>
<comment type="subcellular location">
    <subcellularLocation>
        <location evidence="1">Cytoplasm</location>
    </subcellularLocation>
</comment>
<dbReference type="Pfam" id="PF05164">
    <property type="entry name" value="ZapA"/>
    <property type="match status" value="1"/>
</dbReference>
<dbReference type="OrthoDB" id="5297208at2"/>
<gene>
    <name evidence="10" type="ORF">C7440_1424</name>
</gene>
<evidence type="ECO:0000256" key="9">
    <source>
        <dbReference type="ARBA" id="ARBA00033158"/>
    </source>
</evidence>
<dbReference type="GO" id="GO:0000921">
    <property type="term" value="P:septin ring assembly"/>
    <property type="evidence" value="ECO:0007669"/>
    <property type="project" value="TreeGrafter"/>
</dbReference>
<organism evidence="10 11">
    <name type="scientific">Pusillimonas noertemannii</name>
    <dbReference type="NCBI Taxonomy" id="305977"/>
    <lineage>
        <taxon>Bacteria</taxon>
        <taxon>Pseudomonadati</taxon>
        <taxon>Pseudomonadota</taxon>
        <taxon>Betaproteobacteria</taxon>
        <taxon>Burkholderiales</taxon>
        <taxon>Alcaligenaceae</taxon>
        <taxon>Pusillimonas</taxon>
    </lineage>
</organism>
<comment type="function">
    <text evidence="7">Activator of cell division through the inhibition of FtsZ GTPase activity, therefore promoting FtsZ assembly into bundles of protofilaments necessary for the formation of the division Z ring. It is recruited early at mid-cell but it is not essential for cell division.</text>
</comment>
<dbReference type="GO" id="GO:0005829">
    <property type="term" value="C:cytosol"/>
    <property type="evidence" value="ECO:0007669"/>
    <property type="project" value="TreeGrafter"/>
</dbReference>
<dbReference type="InterPro" id="IPR036192">
    <property type="entry name" value="Cell_div_ZapA-like_sf"/>
</dbReference>
<evidence type="ECO:0000256" key="1">
    <source>
        <dbReference type="ARBA" id="ARBA00004496"/>
    </source>
</evidence>
<evidence type="ECO:0000256" key="4">
    <source>
        <dbReference type="ARBA" id="ARBA00022618"/>
    </source>
</evidence>
<evidence type="ECO:0000313" key="10">
    <source>
        <dbReference type="EMBL" id="PVY61938.1"/>
    </source>
</evidence>
<sequence length="105" mass="11246">MERIDVSILGRDYSLACAAPEKQALLEAVHLVDQRMLRVKGSGKISSNERIAVMAAIQIAAEMLAMRAPDGPLGDVAVGDFKRRIDDMNHMIDQALGQGGARAAS</sequence>
<name>A0A2U1CLR8_9BURK</name>
<accession>A0A2U1CLR8</accession>
<evidence type="ECO:0000256" key="7">
    <source>
        <dbReference type="ARBA" id="ARBA00024910"/>
    </source>
</evidence>
<dbReference type="InterPro" id="IPR042233">
    <property type="entry name" value="Cell_div_ZapA_N"/>
</dbReference>
<dbReference type="GO" id="GO:0000917">
    <property type="term" value="P:division septum assembly"/>
    <property type="evidence" value="ECO:0007669"/>
    <property type="project" value="UniProtKB-KW"/>
</dbReference>
<keyword evidence="5" id="KW-0717">Septation</keyword>
<evidence type="ECO:0000256" key="2">
    <source>
        <dbReference type="ARBA" id="ARBA00015195"/>
    </source>
</evidence>
<dbReference type="SUPFAM" id="SSF102829">
    <property type="entry name" value="Cell division protein ZapA-like"/>
    <property type="match status" value="1"/>
</dbReference>
<keyword evidence="4 10" id="KW-0132">Cell division</keyword>
<dbReference type="AlphaFoldDB" id="A0A2U1CLR8"/>
<dbReference type="InterPro" id="IPR007838">
    <property type="entry name" value="Cell_div_ZapA-like"/>
</dbReference>
<comment type="caution">
    <text evidence="10">The sequence shown here is derived from an EMBL/GenBank/DDBJ whole genome shotgun (WGS) entry which is preliminary data.</text>
</comment>
<evidence type="ECO:0000256" key="5">
    <source>
        <dbReference type="ARBA" id="ARBA00023210"/>
    </source>
</evidence>
<evidence type="ECO:0000256" key="3">
    <source>
        <dbReference type="ARBA" id="ARBA00022490"/>
    </source>
</evidence>
<dbReference type="PANTHER" id="PTHR34981:SF1">
    <property type="entry name" value="CELL DIVISION PROTEIN ZAPA"/>
    <property type="match status" value="1"/>
</dbReference>
<evidence type="ECO:0000313" key="11">
    <source>
        <dbReference type="Proteomes" id="UP000246145"/>
    </source>
</evidence>
<dbReference type="Gene3D" id="3.30.160.880">
    <property type="entry name" value="Cell division protein ZapA protomer, N-terminal domain"/>
    <property type="match status" value="1"/>
</dbReference>
<dbReference type="GO" id="GO:0032153">
    <property type="term" value="C:cell division site"/>
    <property type="evidence" value="ECO:0007669"/>
    <property type="project" value="TreeGrafter"/>
</dbReference>
<dbReference type="PANTHER" id="PTHR34981">
    <property type="entry name" value="CELL DIVISION PROTEIN ZAPA"/>
    <property type="match status" value="1"/>
</dbReference>
<keyword evidence="6" id="KW-0131">Cell cycle</keyword>
<keyword evidence="11" id="KW-1185">Reference proteome</keyword>
<evidence type="ECO:0000256" key="8">
    <source>
        <dbReference type="ARBA" id="ARBA00026068"/>
    </source>
</evidence>
<dbReference type="GO" id="GO:0030428">
    <property type="term" value="C:cell septum"/>
    <property type="evidence" value="ECO:0007669"/>
    <property type="project" value="TreeGrafter"/>
</dbReference>
<dbReference type="RefSeq" id="WP_017525302.1">
    <property type="nucleotide sequence ID" value="NZ_JACCEX010000002.1"/>
</dbReference>
<reference evidence="10 11" key="1">
    <citation type="submission" date="2018-04" db="EMBL/GenBank/DDBJ databases">
        <title>Genomic Encyclopedia of Type Strains, Phase IV (KMG-IV): sequencing the most valuable type-strain genomes for metagenomic binning, comparative biology and taxonomic classification.</title>
        <authorList>
            <person name="Goeker M."/>
        </authorList>
    </citation>
    <scope>NUCLEOTIDE SEQUENCE [LARGE SCALE GENOMIC DNA]</scope>
    <source>
        <strain evidence="10 11">DSM 10065</strain>
    </source>
</reference>
<comment type="subunit">
    <text evidence="8">Homodimer. Interacts with FtsZ.</text>
</comment>
<dbReference type="Proteomes" id="UP000246145">
    <property type="component" value="Unassembled WGS sequence"/>
</dbReference>
<dbReference type="Gene3D" id="1.20.5.50">
    <property type="match status" value="1"/>
</dbReference>
<dbReference type="GO" id="GO:0043093">
    <property type="term" value="P:FtsZ-dependent cytokinesis"/>
    <property type="evidence" value="ECO:0007669"/>
    <property type="project" value="TreeGrafter"/>
</dbReference>
<proteinExistence type="predicted"/>
<protein>
    <recommendedName>
        <fullName evidence="2">Cell division protein ZapA</fullName>
    </recommendedName>
    <alternativeName>
        <fullName evidence="9">Z ring-associated protein ZapA</fullName>
    </alternativeName>
</protein>
<evidence type="ECO:0000256" key="6">
    <source>
        <dbReference type="ARBA" id="ARBA00023306"/>
    </source>
</evidence>